<gene>
    <name evidence="3" type="ORF">GCM10023169_32450</name>
</gene>
<organism evidence="3 4">
    <name type="scientific">Georgenia halophila</name>
    <dbReference type="NCBI Taxonomy" id="620889"/>
    <lineage>
        <taxon>Bacteria</taxon>
        <taxon>Bacillati</taxon>
        <taxon>Actinomycetota</taxon>
        <taxon>Actinomycetes</taxon>
        <taxon>Micrococcales</taxon>
        <taxon>Bogoriellaceae</taxon>
        <taxon>Georgenia</taxon>
    </lineage>
</organism>
<dbReference type="EMBL" id="BAABGN010000013">
    <property type="protein sequence ID" value="GAA4429781.1"/>
    <property type="molecule type" value="Genomic_DNA"/>
</dbReference>
<evidence type="ECO:0000313" key="4">
    <source>
        <dbReference type="Proteomes" id="UP001500622"/>
    </source>
</evidence>
<keyword evidence="2" id="KW-1133">Transmembrane helix</keyword>
<keyword evidence="2" id="KW-0812">Transmembrane</keyword>
<proteinExistence type="predicted"/>
<evidence type="ECO:0000313" key="3">
    <source>
        <dbReference type="EMBL" id="GAA4429781.1"/>
    </source>
</evidence>
<evidence type="ECO:0000256" key="1">
    <source>
        <dbReference type="SAM" id="MobiDB-lite"/>
    </source>
</evidence>
<dbReference type="Proteomes" id="UP001500622">
    <property type="component" value="Unassembled WGS sequence"/>
</dbReference>
<keyword evidence="4" id="KW-1185">Reference proteome</keyword>
<reference evidence="4" key="1">
    <citation type="journal article" date="2019" name="Int. J. Syst. Evol. Microbiol.">
        <title>The Global Catalogue of Microorganisms (GCM) 10K type strain sequencing project: providing services to taxonomists for standard genome sequencing and annotation.</title>
        <authorList>
            <consortium name="The Broad Institute Genomics Platform"/>
            <consortium name="The Broad Institute Genome Sequencing Center for Infectious Disease"/>
            <person name="Wu L."/>
            <person name="Ma J."/>
        </authorList>
    </citation>
    <scope>NUCLEOTIDE SEQUENCE [LARGE SCALE GENOMIC DNA]</scope>
    <source>
        <strain evidence="4">JCM 17810</strain>
    </source>
</reference>
<accession>A0ABP8LI63</accession>
<feature type="compositionally biased region" description="Basic and acidic residues" evidence="1">
    <location>
        <begin position="9"/>
        <end position="19"/>
    </location>
</feature>
<dbReference type="InterPro" id="IPR009937">
    <property type="entry name" value="Phage_holin_3_6"/>
</dbReference>
<keyword evidence="2" id="KW-0472">Membrane</keyword>
<evidence type="ECO:0000256" key="2">
    <source>
        <dbReference type="SAM" id="Phobius"/>
    </source>
</evidence>
<feature type="region of interest" description="Disordered" evidence="1">
    <location>
        <begin position="125"/>
        <end position="151"/>
    </location>
</feature>
<dbReference type="Pfam" id="PF07332">
    <property type="entry name" value="Phage_holin_3_6"/>
    <property type="match status" value="1"/>
</dbReference>
<dbReference type="RefSeq" id="WP_345217420.1">
    <property type="nucleotide sequence ID" value="NZ_BAABGN010000013.1"/>
</dbReference>
<sequence length="151" mass="16079">MSEQTQRSQSDKPAQRDVSEASVGELFSEISRDLSTLIRQEIALAKAETTQSAKEVGKGAGMFGGAAWAAHFLLLFLSLALWWAIGAWIGDGGDEPALGWSALIVAVIWGIVAAVLAARGKKETQRARKGMPQTAETVKKIPDALKGQESS</sequence>
<feature type="region of interest" description="Disordered" evidence="1">
    <location>
        <begin position="1"/>
        <end position="21"/>
    </location>
</feature>
<comment type="caution">
    <text evidence="3">The sequence shown here is derived from an EMBL/GenBank/DDBJ whole genome shotgun (WGS) entry which is preliminary data.</text>
</comment>
<name>A0ABP8LI63_9MICO</name>
<protein>
    <submittedName>
        <fullName evidence="3">Phage holin family protein</fullName>
    </submittedName>
</protein>
<feature type="transmembrane region" description="Helical" evidence="2">
    <location>
        <begin position="97"/>
        <end position="118"/>
    </location>
</feature>
<feature type="transmembrane region" description="Helical" evidence="2">
    <location>
        <begin position="62"/>
        <end position="85"/>
    </location>
</feature>